<feature type="region of interest" description="Disordered" evidence="5">
    <location>
        <begin position="459"/>
        <end position="510"/>
    </location>
</feature>
<feature type="compositionally biased region" description="Polar residues" evidence="5">
    <location>
        <begin position="1748"/>
        <end position="1757"/>
    </location>
</feature>
<feature type="compositionally biased region" description="Polar residues" evidence="5">
    <location>
        <begin position="459"/>
        <end position="472"/>
    </location>
</feature>
<dbReference type="InterPro" id="IPR021726">
    <property type="entry name" value="THO_THOC2_N"/>
</dbReference>
<evidence type="ECO:0000256" key="1">
    <source>
        <dbReference type="ARBA" id="ARBA00004123"/>
    </source>
</evidence>
<feature type="domain" description="THO complex subunitTHOC2 N-terminal" evidence="7">
    <location>
        <begin position="754"/>
        <end position="824"/>
    </location>
</feature>
<feature type="region of interest" description="Disordered" evidence="5">
    <location>
        <begin position="1071"/>
        <end position="1096"/>
    </location>
</feature>
<dbReference type="InterPro" id="IPR021418">
    <property type="entry name" value="THO_THOC2_C"/>
</dbReference>
<feature type="compositionally biased region" description="Gly residues" evidence="5">
    <location>
        <begin position="1511"/>
        <end position="1524"/>
    </location>
</feature>
<protein>
    <recommendedName>
        <fullName evidence="3">THO complex subunit 2</fullName>
    </recommendedName>
</protein>
<feature type="region of interest" description="Disordered" evidence="5">
    <location>
        <begin position="1451"/>
        <end position="1835"/>
    </location>
</feature>
<comment type="subcellular location">
    <subcellularLocation>
        <location evidence="1">Nucleus</location>
    </subcellularLocation>
</comment>
<feature type="compositionally biased region" description="Basic and acidic residues" evidence="5">
    <location>
        <begin position="491"/>
        <end position="500"/>
    </location>
</feature>
<feature type="compositionally biased region" description="Low complexity" evidence="5">
    <location>
        <begin position="1530"/>
        <end position="1556"/>
    </location>
</feature>
<feature type="compositionally biased region" description="Basic and acidic residues" evidence="5">
    <location>
        <begin position="1600"/>
        <end position="1633"/>
    </location>
</feature>
<dbReference type="OrthoDB" id="29024at2759"/>
<name>A0A4P9Y6V0_9FUNG</name>
<feature type="domain" description="THO complex subunitTHOC2 C-terminal" evidence="6">
    <location>
        <begin position="1128"/>
        <end position="1432"/>
    </location>
</feature>
<dbReference type="Proteomes" id="UP000267251">
    <property type="component" value="Unassembled WGS sequence"/>
</dbReference>
<feature type="region of interest" description="Disordered" evidence="5">
    <location>
        <begin position="186"/>
        <end position="209"/>
    </location>
</feature>
<evidence type="ECO:0000256" key="5">
    <source>
        <dbReference type="SAM" id="MobiDB-lite"/>
    </source>
</evidence>
<organism evidence="9 10">
    <name type="scientific">Piptocephalis cylindrospora</name>
    <dbReference type="NCBI Taxonomy" id="1907219"/>
    <lineage>
        <taxon>Eukaryota</taxon>
        <taxon>Fungi</taxon>
        <taxon>Fungi incertae sedis</taxon>
        <taxon>Zoopagomycota</taxon>
        <taxon>Zoopagomycotina</taxon>
        <taxon>Zoopagomycetes</taxon>
        <taxon>Zoopagales</taxon>
        <taxon>Piptocephalidaceae</taxon>
        <taxon>Piptocephalis</taxon>
    </lineage>
</organism>
<evidence type="ECO:0000256" key="4">
    <source>
        <dbReference type="ARBA" id="ARBA00023242"/>
    </source>
</evidence>
<dbReference type="InterPro" id="IPR032302">
    <property type="entry name" value="THOC2_N"/>
</dbReference>
<dbReference type="Pfam" id="PF16134">
    <property type="entry name" value="THOC2_N"/>
    <property type="match status" value="1"/>
</dbReference>
<feature type="domain" description="THO complex subunit 2 N-terminal" evidence="8">
    <location>
        <begin position="164"/>
        <end position="737"/>
    </location>
</feature>
<keyword evidence="4" id="KW-0539">Nucleus</keyword>
<evidence type="ECO:0000313" key="10">
    <source>
        <dbReference type="Proteomes" id="UP000267251"/>
    </source>
</evidence>
<dbReference type="InterPro" id="IPR040007">
    <property type="entry name" value="Tho2"/>
</dbReference>
<dbReference type="GO" id="GO:0006397">
    <property type="term" value="P:mRNA processing"/>
    <property type="evidence" value="ECO:0007669"/>
    <property type="project" value="InterPro"/>
</dbReference>
<feature type="compositionally biased region" description="Basic and acidic residues" evidence="5">
    <location>
        <begin position="1770"/>
        <end position="1781"/>
    </location>
</feature>
<dbReference type="EMBL" id="KZ987985">
    <property type="protein sequence ID" value="RKP13590.1"/>
    <property type="molecule type" value="Genomic_DNA"/>
</dbReference>
<proteinExistence type="inferred from homology"/>
<dbReference type="GO" id="GO:0003729">
    <property type="term" value="F:mRNA binding"/>
    <property type="evidence" value="ECO:0007669"/>
    <property type="project" value="TreeGrafter"/>
</dbReference>
<feature type="compositionally biased region" description="Polar residues" evidence="5">
    <location>
        <begin position="139"/>
        <end position="157"/>
    </location>
</feature>
<feature type="compositionally biased region" description="Basic and acidic residues" evidence="5">
    <location>
        <begin position="1455"/>
        <end position="1490"/>
    </location>
</feature>
<dbReference type="Pfam" id="PF11262">
    <property type="entry name" value="Tho2"/>
    <property type="match status" value="1"/>
</dbReference>
<comment type="similarity">
    <text evidence="2">Belongs to the THOC2 family.</text>
</comment>
<sequence length="1918" mass="208790">MAKSSPKRPGSPVLSDTDLELVRRQEEAPVRLLRLLTDSLSKAIPDLVCTRPITELIYAVCQGRIPDHRVIVLLRTALHKVHLDTKASETIVLDEPYFGAPGTADHTDASPSSATPAASTPPTSSSASGATTPSHPPSESSAVSDTASPNHSGNSSDPPLHDASLQLPDIFVDVLWVVESDYQTRLDRESTKSSDSSPSSPSHSGSGTSDGIARLRRFIHLLVQSGLVPSDVILERLDIETSGAIGILQDGGGAFKRRVKQVMTTLNYRQNKFNLLREENEGYAKLVVELTTELVSFHDQGSSMEEVRIRECLSRVSALIGYFDLDPNRVLDIFLDSLTTSVPLHTHYFIRLFEASPWALPINEEGHEQRSTLSQLLGQKFLQFLPRKKVPSSLIFVAAILIRRGHLSLASLFPYLSTKEGERDEVTDGVNTHLAYMKRTLLSAEHNALASAKPLVDDSASSISTRGGTMTPSISSSDSSKAAFGAAGDQASDKQKKEGEESTESGPPPTLARLLSALLAVGGIKDGETLMDTLPHYPFLYGDCADAVNRFLHIMIEDVWAPFRPSCCSKPPSTGPQESSRRIQPTSEMEAAGTDEIFFYSDWSQGIPRAQDLSQVVPLIEPWLRRIGHQLGRSAPLFIKLCRLGTKALTQQDITDEDKEAWITLARSFLFPALCMNTGLAGPAEALYDMLATQPLDVRASLYADWESRVREPRYPGLAIQRAWQSRKINRFLRGMTSEEGKGGARRAAWALNSAPTTFFVQALQQAFEFPNLVPLMVEACKNGSSLSKDILLHTLLSLIADRAGGRRLEKEDGRSRATWLAALGTFVGLVARKHWASVSLGPVWQAVAVNLSQGTPQYLHLLQSAITEVSGVEAPPVLLTPLQLACLGGSDTLRRQSLIVLVDPAIGDSRAGTGGPPLGGRPRKAATHLLRVLVEEGLVPVLLSLVDHERRRIPYADEGEGSDEEGGMVTELVRVSYLRDWMAEIQGQLGEFVHLVGDIPVNSEDEITSTTAETASTITTPSSLHDALIPLSLSTLCGEWGLSVEGGWMLLRRRVESMVWAEEEEVHKKVEGAKKAKMDSKNKEESESKDEDRMEVDGPLFPYLPCLAEAMDTSLNLHLTPEVSLDLSPGFFVTFWQLSLRDLEVPGQAYKGIRDKLSRRIGQLGRPGLSGSMGSSQARQSDREMDRLARLIDDLAQDEEIQGGRVRATGSRLARESRAWFTSPGAQASRVAERILQHCIRPRIFWGPGDARYCAALLWRIHALGTPGFSTVLVLDNIFQNALVHWMTGTTEGEAISLGVFLDTLLSRLDRWHGNKAAYDAEAIGPGVLGFRANFHVDVPMKHGEFRKLLYKWHFRFSCFVVQAIESDDPLQIKSAIHILRAVSSLFPRVEEVAGRIQGMVESFLQRERAKPLGERRQDLIVAMDGYLGSLKVSRERWISVRQFSGMILSGPQVKEDTPGTKGAEGKGRGSGRKEEGRRDDVRKEEGEVTSHPIRTTANGDRSRDMPAKSGGGHRGEMGGGERPVGRIPTGPSSSKATAPSSASAAPNNRPAPRAGEGKKDLNALIAERTAALEAEKRRKKDNGREAGPGGSVSGGSRPPDRSRDSGNGRDRPRERERERERGRDRVRDRDRGRRSRGSTRDREMEDGRGGDSGRGNGGSAGFDETVTGGASRKRERPDDRSKMPLNGGAQGDSPPGHTAAPSPHLNVPTAPARVDPRHNGPARGGQGLKRPRLDEPALSRPRSSLPAITSSSVSAPSIPDHPGGSSSQDRDWQHRRQLDSRSGGRPGQDTREDTRRSMRGGGSGGRSVHEARGGHRVDPSMRGTGRPSMDARQSNDVILTSSTITNLSHSPHSPLIVAQILKDQTPTLLDNFRTSVASSGIRSLCISLRTPPMAVGAVEEGQIGAGDGGDLFDPKN</sequence>
<accession>A0A4P9Y6V0</accession>
<evidence type="ECO:0000256" key="2">
    <source>
        <dbReference type="ARBA" id="ARBA00007857"/>
    </source>
</evidence>
<dbReference type="Pfam" id="PF11732">
    <property type="entry name" value="Thoc2"/>
    <property type="match status" value="1"/>
</dbReference>
<reference evidence="10" key="1">
    <citation type="journal article" date="2018" name="Nat. Microbiol.">
        <title>Leveraging single-cell genomics to expand the fungal tree of life.</title>
        <authorList>
            <person name="Ahrendt S.R."/>
            <person name="Quandt C.A."/>
            <person name="Ciobanu D."/>
            <person name="Clum A."/>
            <person name="Salamov A."/>
            <person name="Andreopoulos B."/>
            <person name="Cheng J.F."/>
            <person name="Woyke T."/>
            <person name="Pelin A."/>
            <person name="Henrissat B."/>
            <person name="Reynolds N.K."/>
            <person name="Benny G.L."/>
            <person name="Smith M.E."/>
            <person name="James T.Y."/>
            <person name="Grigoriev I.V."/>
        </authorList>
    </citation>
    <scope>NUCLEOTIDE SEQUENCE [LARGE SCALE GENOMIC DNA]</scope>
</reference>
<feature type="compositionally biased region" description="Basic and acidic residues" evidence="5">
    <location>
        <begin position="1640"/>
        <end position="1653"/>
    </location>
</feature>
<keyword evidence="10" id="KW-1185">Reference proteome</keyword>
<evidence type="ECO:0000256" key="3">
    <source>
        <dbReference type="ARBA" id="ARBA00019596"/>
    </source>
</evidence>
<evidence type="ECO:0000259" key="7">
    <source>
        <dbReference type="Pfam" id="PF11732"/>
    </source>
</evidence>
<feature type="compositionally biased region" description="Basic and acidic residues" evidence="5">
    <location>
        <begin position="1809"/>
        <end position="1821"/>
    </location>
</feature>
<dbReference type="PANTHER" id="PTHR21597">
    <property type="entry name" value="THO2 PROTEIN"/>
    <property type="match status" value="1"/>
</dbReference>
<gene>
    <name evidence="9" type="ORF">BJ684DRAFT_16025</name>
</gene>
<evidence type="ECO:0000259" key="8">
    <source>
        <dbReference type="Pfam" id="PF16134"/>
    </source>
</evidence>
<dbReference type="GO" id="GO:0006406">
    <property type="term" value="P:mRNA export from nucleus"/>
    <property type="evidence" value="ECO:0007669"/>
    <property type="project" value="InterPro"/>
</dbReference>
<evidence type="ECO:0000313" key="9">
    <source>
        <dbReference type="EMBL" id="RKP13590.1"/>
    </source>
</evidence>
<evidence type="ECO:0000259" key="6">
    <source>
        <dbReference type="Pfam" id="PF11262"/>
    </source>
</evidence>
<dbReference type="GO" id="GO:0000445">
    <property type="term" value="C:THO complex part of transcription export complex"/>
    <property type="evidence" value="ECO:0007669"/>
    <property type="project" value="TreeGrafter"/>
</dbReference>
<feature type="region of interest" description="Disordered" evidence="5">
    <location>
        <begin position="102"/>
        <end position="162"/>
    </location>
</feature>
<feature type="compositionally biased region" description="Low complexity" evidence="5">
    <location>
        <begin position="109"/>
        <end position="133"/>
    </location>
</feature>
<dbReference type="PANTHER" id="PTHR21597:SF0">
    <property type="entry name" value="THO COMPLEX SUBUNIT 2"/>
    <property type="match status" value="1"/>
</dbReference>
<feature type="compositionally biased region" description="Low complexity" evidence="5">
    <location>
        <begin position="193"/>
        <end position="209"/>
    </location>
</feature>